<keyword evidence="5 9" id="KW-0812">Transmembrane</keyword>
<dbReference type="Proteomes" id="UP000008021">
    <property type="component" value="Chromosome 6"/>
</dbReference>
<proteinExistence type="inferred from homology"/>
<dbReference type="PANTHER" id="PTHR33203">
    <property type="entry name" value="OLEOSIN"/>
    <property type="match status" value="1"/>
</dbReference>
<evidence type="ECO:0000256" key="2">
    <source>
        <dbReference type="ARBA" id="ARBA00004502"/>
    </source>
</evidence>
<evidence type="ECO:0000256" key="6">
    <source>
        <dbReference type="ARBA" id="ARBA00022989"/>
    </source>
</evidence>
<evidence type="ECO:0000256" key="4">
    <source>
        <dbReference type="ARBA" id="ARBA00022677"/>
    </source>
</evidence>
<dbReference type="Gramene" id="OMERI06G16180.1">
    <property type="protein sequence ID" value="OMERI06G16180.1"/>
    <property type="gene ID" value="OMERI06G16180"/>
</dbReference>
<evidence type="ECO:0000256" key="3">
    <source>
        <dbReference type="ARBA" id="ARBA00010858"/>
    </source>
</evidence>
<dbReference type="PANTHER" id="PTHR33203:SF56">
    <property type="entry name" value="OS06G0473800 PROTEIN"/>
    <property type="match status" value="1"/>
</dbReference>
<name>A0A0E0E1W8_9ORYZ</name>
<dbReference type="AlphaFoldDB" id="A0A0E0E1W8"/>
<reference evidence="10" key="1">
    <citation type="submission" date="2015-04" db="UniProtKB">
        <authorList>
            <consortium name="EnsemblPlants"/>
        </authorList>
    </citation>
    <scope>IDENTIFICATION</scope>
</reference>
<keyword evidence="11" id="KW-1185">Reference proteome</keyword>
<dbReference type="GO" id="GO:0050826">
    <property type="term" value="P:response to freezing"/>
    <property type="evidence" value="ECO:0007669"/>
    <property type="project" value="TreeGrafter"/>
</dbReference>
<evidence type="ECO:0000313" key="11">
    <source>
        <dbReference type="Proteomes" id="UP000008021"/>
    </source>
</evidence>
<dbReference type="InterPro" id="IPR000136">
    <property type="entry name" value="Oleosin"/>
</dbReference>
<protein>
    <recommendedName>
        <fullName evidence="12">Oleosin</fullName>
    </recommendedName>
</protein>
<evidence type="ECO:0000256" key="9">
    <source>
        <dbReference type="SAM" id="Phobius"/>
    </source>
</evidence>
<dbReference type="Pfam" id="PF01277">
    <property type="entry name" value="Oleosin"/>
    <property type="match status" value="1"/>
</dbReference>
<keyword evidence="6 9" id="KW-1133">Transmembrane helix</keyword>
<dbReference type="EnsemblPlants" id="OMERI06G16180.1">
    <property type="protein sequence ID" value="OMERI06G16180.1"/>
    <property type="gene ID" value="OMERI06G16180"/>
</dbReference>
<evidence type="ECO:0000256" key="1">
    <source>
        <dbReference type="ARBA" id="ARBA00004141"/>
    </source>
</evidence>
<organism evidence="10">
    <name type="scientific">Oryza meridionalis</name>
    <dbReference type="NCBI Taxonomy" id="40149"/>
    <lineage>
        <taxon>Eukaryota</taxon>
        <taxon>Viridiplantae</taxon>
        <taxon>Streptophyta</taxon>
        <taxon>Embryophyta</taxon>
        <taxon>Tracheophyta</taxon>
        <taxon>Spermatophyta</taxon>
        <taxon>Magnoliopsida</taxon>
        <taxon>Liliopsida</taxon>
        <taxon>Poales</taxon>
        <taxon>Poaceae</taxon>
        <taxon>BOP clade</taxon>
        <taxon>Oryzoideae</taxon>
        <taxon>Oryzeae</taxon>
        <taxon>Oryzinae</taxon>
        <taxon>Oryza</taxon>
    </lineage>
</organism>
<dbReference type="eggNOG" id="ENOG502R5UN">
    <property type="taxonomic scope" value="Eukaryota"/>
</dbReference>
<comment type="similarity">
    <text evidence="3">Belongs to the oleosin family.</text>
</comment>
<feature type="transmembrane region" description="Helical" evidence="9">
    <location>
        <begin position="33"/>
        <end position="66"/>
    </location>
</feature>
<dbReference type="GO" id="GO:0019915">
    <property type="term" value="P:lipid storage"/>
    <property type="evidence" value="ECO:0007669"/>
    <property type="project" value="TreeGrafter"/>
</dbReference>
<comment type="subcellular location">
    <subcellularLocation>
        <location evidence="2">Lipid droplet</location>
    </subcellularLocation>
    <subcellularLocation>
        <location evidence="1">Membrane</location>
        <topology evidence="1">Multi-pass membrane protein</topology>
    </subcellularLocation>
</comment>
<feature type="transmembrane region" description="Helical" evidence="9">
    <location>
        <begin position="78"/>
        <end position="111"/>
    </location>
</feature>
<accession>A0A0E0E1W8</accession>
<dbReference type="HOGENOM" id="CLU_101983_1_1_1"/>
<evidence type="ECO:0008006" key="12">
    <source>
        <dbReference type="Google" id="ProtNLM"/>
    </source>
</evidence>
<dbReference type="GO" id="GO:0016020">
    <property type="term" value="C:membrane"/>
    <property type="evidence" value="ECO:0007669"/>
    <property type="project" value="UniProtKB-SubCell"/>
</dbReference>
<keyword evidence="7" id="KW-0007">Acetylation</keyword>
<evidence type="ECO:0000313" key="10">
    <source>
        <dbReference type="EnsemblPlants" id="OMERI06G16180.1"/>
    </source>
</evidence>
<keyword evidence="4" id="KW-0551">Lipid droplet</keyword>
<sequence length="171" mass="16430">MATAATATARAHNPLRRMEGVGFKSALRASPRASALAAAALLVPLGAALLVSAGAVLLATLAGLALTTPPLVLFSPVLAPAAAAAVMAAAGLLAAGALGVAGVSALAWTVGYIRRGGARGSGGGGVAGMIVQPLDDGKRHGAGGAAFVGHRLRDAGDEDAARGKAQEAARA</sequence>
<keyword evidence="8 9" id="KW-0472">Membrane</keyword>
<evidence type="ECO:0000256" key="8">
    <source>
        <dbReference type="ARBA" id="ARBA00023136"/>
    </source>
</evidence>
<evidence type="ECO:0000256" key="7">
    <source>
        <dbReference type="ARBA" id="ARBA00022990"/>
    </source>
</evidence>
<reference evidence="10" key="2">
    <citation type="submission" date="2018-05" db="EMBL/GenBank/DDBJ databases">
        <title>OmerRS3 (Oryza meridionalis Reference Sequence Version 3).</title>
        <authorList>
            <person name="Zhang J."/>
            <person name="Kudrna D."/>
            <person name="Lee S."/>
            <person name="Talag J."/>
            <person name="Welchert J."/>
            <person name="Wing R.A."/>
        </authorList>
    </citation>
    <scope>NUCLEOTIDE SEQUENCE [LARGE SCALE GENOMIC DNA]</scope>
    <source>
        <strain evidence="10">cv. OR44</strain>
    </source>
</reference>
<dbReference type="GO" id="GO:0010344">
    <property type="term" value="P:seed oilbody biogenesis"/>
    <property type="evidence" value="ECO:0007669"/>
    <property type="project" value="TreeGrafter"/>
</dbReference>
<evidence type="ECO:0000256" key="5">
    <source>
        <dbReference type="ARBA" id="ARBA00022692"/>
    </source>
</evidence>
<dbReference type="GO" id="GO:0012511">
    <property type="term" value="C:monolayer-surrounded lipid storage body"/>
    <property type="evidence" value="ECO:0007669"/>
    <property type="project" value="InterPro"/>
</dbReference>